<dbReference type="InterPro" id="IPR035681">
    <property type="entry name" value="ComA-like_MBL"/>
</dbReference>
<dbReference type="Pfam" id="PF03772">
    <property type="entry name" value="Competence"/>
    <property type="match status" value="1"/>
</dbReference>
<feature type="transmembrane region" description="Helical" evidence="6">
    <location>
        <begin position="358"/>
        <end position="375"/>
    </location>
</feature>
<dbReference type="PANTHER" id="PTHR30619:SF1">
    <property type="entry name" value="RECOMBINATION PROTEIN 2"/>
    <property type="match status" value="1"/>
</dbReference>
<keyword evidence="2" id="KW-1003">Cell membrane</keyword>
<dbReference type="RefSeq" id="WP_188681042.1">
    <property type="nucleotide sequence ID" value="NZ_BMGP01000008.1"/>
</dbReference>
<name>A0A917BGW5_9MICO</name>
<dbReference type="SMART" id="SM00849">
    <property type="entry name" value="Lactamase_B"/>
    <property type="match status" value="1"/>
</dbReference>
<evidence type="ECO:0000256" key="1">
    <source>
        <dbReference type="ARBA" id="ARBA00004651"/>
    </source>
</evidence>
<dbReference type="InterPro" id="IPR036866">
    <property type="entry name" value="RibonucZ/Hydroxyglut_hydro"/>
</dbReference>
<evidence type="ECO:0000256" key="5">
    <source>
        <dbReference type="ARBA" id="ARBA00023136"/>
    </source>
</evidence>
<proteinExistence type="predicted"/>
<evidence type="ECO:0000313" key="9">
    <source>
        <dbReference type="Proteomes" id="UP000598775"/>
    </source>
</evidence>
<dbReference type="AlphaFoldDB" id="A0A917BGW5"/>
<evidence type="ECO:0000313" key="8">
    <source>
        <dbReference type="EMBL" id="GGF40644.1"/>
    </source>
</evidence>
<accession>A0A917BGW5</accession>
<organism evidence="8 9">
    <name type="scientific">Subtercola lobariae</name>
    <dbReference type="NCBI Taxonomy" id="1588641"/>
    <lineage>
        <taxon>Bacteria</taxon>
        <taxon>Bacillati</taxon>
        <taxon>Actinomycetota</taxon>
        <taxon>Actinomycetes</taxon>
        <taxon>Micrococcales</taxon>
        <taxon>Microbacteriaceae</taxon>
        <taxon>Subtercola</taxon>
    </lineage>
</organism>
<comment type="caution">
    <text evidence="8">The sequence shown here is derived from an EMBL/GenBank/DDBJ whole genome shotgun (WGS) entry which is preliminary data.</text>
</comment>
<evidence type="ECO:0000259" key="7">
    <source>
        <dbReference type="SMART" id="SM00849"/>
    </source>
</evidence>
<feature type="transmembrane region" description="Helical" evidence="6">
    <location>
        <begin position="482"/>
        <end position="502"/>
    </location>
</feature>
<feature type="domain" description="Metallo-beta-lactamase" evidence="7">
    <location>
        <begin position="586"/>
        <end position="762"/>
    </location>
</feature>
<feature type="transmembrane region" description="Helical" evidence="6">
    <location>
        <begin position="290"/>
        <end position="306"/>
    </location>
</feature>
<feature type="transmembrane region" description="Helical" evidence="6">
    <location>
        <begin position="7"/>
        <end position="26"/>
    </location>
</feature>
<keyword evidence="5 6" id="KW-0472">Membrane</keyword>
<dbReference type="NCBIfam" id="TIGR00360">
    <property type="entry name" value="ComEC_N-term"/>
    <property type="match status" value="1"/>
</dbReference>
<dbReference type="PANTHER" id="PTHR30619">
    <property type="entry name" value="DNA INTERNALIZATION/COMPETENCE PROTEIN COMEC/REC2"/>
    <property type="match status" value="1"/>
</dbReference>
<dbReference type="InterPro" id="IPR052159">
    <property type="entry name" value="Competence_DNA_uptake"/>
</dbReference>
<keyword evidence="4 6" id="KW-1133">Transmembrane helix</keyword>
<feature type="transmembrane region" description="Helical" evidence="6">
    <location>
        <begin position="66"/>
        <end position="89"/>
    </location>
</feature>
<evidence type="ECO:0000256" key="3">
    <source>
        <dbReference type="ARBA" id="ARBA00022692"/>
    </source>
</evidence>
<protein>
    <recommendedName>
        <fullName evidence="7">Metallo-beta-lactamase domain-containing protein</fullName>
    </recommendedName>
</protein>
<keyword evidence="3 6" id="KW-0812">Transmembrane</keyword>
<dbReference type="InterPro" id="IPR001279">
    <property type="entry name" value="Metallo-B-lactamas"/>
</dbReference>
<sequence>MISDLRLVAPAAACWLAAAILVGFSPDVVGNWALPLGASAFLGALIVPAASTLVAHHKKRIRPGRFRSLAVGVTTLTLASIGVLCISIATQLPVRSPDNVAALDGHSVTLIVTVGSTSVESDAEGFSGPESSIRFSATATRVDAGGHESELRMPVLVFLRTSDDTSIHPDLGSQLRLTGTLKATDPGESVVYLVFAEGWPETVTVAPAYLAWANQLRSQFRNSVGGLSGDGAQLVPGLAIGDVSLVSEELNSSMITSGLSHLTAVSGANCAVVVAAIMLLGGAIGLSKRWRIVLSLVVMAGFVVLVTPSSSVVRAAVMATIVLITLASGRSPRGLPALSLASIVMLVADPWLARNYGLALSVLATGGLLLLTRPLQQLLCRWLPAGLSLVIAVPLAAQLACQPVLVLLSPSISLYSVPANLLAEPAAPVATVVGLISCVVGAVVPGVAPVGAWLTWVPASWIAGVSTFFAQAPGSSIPWPGGALGVALVVVLTAAAFVAIFARESAAARARRIRRHTSHPRTRLARRGRLAPVTLLRIGSAAVVVLTVTIYAGAGIGGALGGGTGGGLAGSSWPAGWHIAACDIGQGDAVVVRDPDTGHIALIDVGPDPALLTVCLHRLSITTIDLLVLTHYDLDHVGGLSAVLGHVVTAMLGPPEDGHDAAMADSLTKGGADVRHPTRGDTGVLGDLSYSILWPEQGTTLRGNDACVTVQFTGAIRSLFLGDLGEDSQRLVMAANTLSHEDVVKVAHHGSADQSEDFYQAISATVGLISVGMNNRYGHPTDRLLGILARAQTIAYRTDLLGMIVLTPTAAGLSVWSDGAARVEKKK</sequence>
<evidence type="ECO:0000256" key="2">
    <source>
        <dbReference type="ARBA" id="ARBA00022475"/>
    </source>
</evidence>
<gene>
    <name evidence="8" type="ORF">GCM10011399_36720</name>
</gene>
<evidence type="ECO:0000256" key="6">
    <source>
        <dbReference type="SAM" id="Phobius"/>
    </source>
</evidence>
<feature type="transmembrane region" description="Helical" evidence="6">
    <location>
        <begin position="262"/>
        <end position="283"/>
    </location>
</feature>
<feature type="transmembrane region" description="Helical" evidence="6">
    <location>
        <begin position="425"/>
        <end position="444"/>
    </location>
</feature>
<feature type="transmembrane region" description="Helical" evidence="6">
    <location>
        <begin position="382"/>
        <end position="405"/>
    </location>
</feature>
<dbReference type="SUPFAM" id="SSF56281">
    <property type="entry name" value="Metallo-hydrolase/oxidoreductase"/>
    <property type="match status" value="1"/>
</dbReference>
<reference evidence="8 9" key="1">
    <citation type="journal article" date="2014" name="Int. J. Syst. Evol. Microbiol.">
        <title>Complete genome sequence of Corynebacterium casei LMG S-19264T (=DSM 44701T), isolated from a smear-ripened cheese.</title>
        <authorList>
            <consortium name="US DOE Joint Genome Institute (JGI-PGF)"/>
            <person name="Walter F."/>
            <person name="Albersmeier A."/>
            <person name="Kalinowski J."/>
            <person name="Ruckert C."/>
        </authorList>
    </citation>
    <scope>NUCLEOTIDE SEQUENCE [LARGE SCALE GENOMIC DNA]</scope>
    <source>
        <strain evidence="8 9">CGMCC 1.12976</strain>
    </source>
</reference>
<dbReference type="EMBL" id="BMGP01000008">
    <property type="protein sequence ID" value="GGF40644.1"/>
    <property type="molecule type" value="Genomic_DNA"/>
</dbReference>
<feature type="transmembrane region" description="Helical" evidence="6">
    <location>
        <begin position="530"/>
        <end position="554"/>
    </location>
</feature>
<dbReference type="Gene3D" id="3.60.15.10">
    <property type="entry name" value="Ribonuclease Z/Hydroxyacylglutathione hydrolase-like"/>
    <property type="match status" value="1"/>
</dbReference>
<dbReference type="InterPro" id="IPR004477">
    <property type="entry name" value="ComEC_N"/>
</dbReference>
<keyword evidence="9" id="KW-1185">Reference proteome</keyword>
<feature type="transmembrane region" description="Helical" evidence="6">
    <location>
        <begin position="32"/>
        <end position="54"/>
    </location>
</feature>
<dbReference type="CDD" id="cd07731">
    <property type="entry name" value="ComA-like_MBL-fold"/>
    <property type="match status" value="1"/>
</dbReference>
<dbReference type="Pfam" id="PF00753">
    <property type="entry name" value="Lactamase_B"/>
    <property type="match status" value="1"/>
</dbReference>
<comment type="subcellular location">
    <subcellularLocation>
        <location evidence="1">Cell membrane</location>
        <topology evidence="1">Multi-pass membrane protein</topology>
    </subcellularLocation>
</comment>
<evidence type="ECO:0000256" key="4">
    <source>
        <dbReference type="ARBA" id="ARBA00022989"/>
    </source>
</evidence>
<dbReference type="GO" id="GO:0005886">
    <property type="term" value="C:plasma membrane"/>
    <property type="evidence" value="ECO:0007669"/>
    <property type="project" value="UniProtKB-SubCell"/>
</dbReference>
<feature type="transmembrane region" description="Helical" evidence="6">
    <location>
        <begin position="451"/>
        <end position="470"/>
    </location>
</feature>
<dbReference type="Proteomes" id="UP000598775">
    <property type="component" value="Unassembled WGS sequence"/>
</dbReference>